<dbReference type="RefSeq" id="WP_173225351.1">
    <property type="nucleotide sequence ID" value="NZ_CP048104.1"/>
</dbReference>
<organism evidence="3 4">
    <name type="scientific">Kroppenstedtia pulmonis</name>
    <dbReference type="NCBI Taxonomy" id="1380685"/>
    <lineage>
        <taxon>Bacteria</taxon>
        <taxon>Bacillati</taxon>
        <taxon>Bacillota</taxon>
        <taxon>Bacilli</taxon>
        <taxon>Bacillales</taxon>
        <taxon>Thermoactinomycetaceae</taxon>
        <taxon>Kroppenstedtia</taxon>
    </lineage>
</organism>
<reference evidence="3 4" key="1">
    <citation type="submission" date="2020-01" db="EMBL/GenBank/DDBJ databases">
        <authorList>
            <person name="Gulvik C.A."/>
            <person name="Batra D.G."/>
        </authorList>
    </citation>
    <scope>NUCLEOTIDE SEQUENCE [LARGE SCALE GENOMIC DNA]</scope>
    <source>
        <strain evidence="3 4">W9323</strain>
    </source>
</reference>
<sequence length="205" mass="23684">MVYLQMKKKIEAQPGHVIRVGEVAKVLSEKDTEKLEALSVTVMEEKWGGLFIIDWMEVVFVIQKYNPNLDIRSVGPPQTIVEWKPKTKTPPWFYVVLVWSLLFVGSGLAIMNFHADVSMKEVHERIYYLLTGMNQTRPLILQIPYSLGIGIGMILFFNRLFKQKINNEPSPLELEVFLYQESIDQYVIDHEKTKGRRGDSHGSSR</sequence>
<evidence type="ECO:0000256" key="1">
    <source>
        <dbReference type="SAM" id="Phobius"/>
    </source>
</evidence>
<keyword evidence="1" id="KW-0812">Transmembrane</keyword>
<dbReference type="KEGG" id="kpul:GXN76_07130"/>
<gene>
    <name evidence="3" type="ORF">GXN76_07130</name>
</gene>
<dbReference type="InterPro" id="IPR021997">
    <property type="entry name" value="SporV_AA"/>
</dbReference>
<dbReference type="Gene3D" id="2.60.480.10">
    <property type="entry name" value="eubacterium ventriosum atcc domain"/>
    <property type="match status" value="1"/>
</dbReference>
<evidence type="ECO:0000313" key="4">
    <source>
        <dbReference type="Proteomes" id="UP000503088"/>
    </source>
</evidence>
<keyword evidence="4" id="KW-1185">Reference proteome</keyword>
<dbReference type="InterPro" id="IPR038548">
    <property type="entry name" value="SporV_AA_N_sf"/>
</dbReference>
<evidence type="ECO:0000259" key="2">
    <source>
        <dbReference type="Pfam" id="PF12164"/>
    </source>
</evidence>
<keyword evidence="1" id="KW-1133">Transmembrane helix</keyword>
<accession>A0A7D4BM98</accession>
<keyword evidence="1" id="KW-0472">Membrane</keyword>
<dbReference type="EMBL" id="CP048104">
    <property type="protein sequence ID" value="QKG85950.1"/>
    <property type="molecule type" value="Genomic_DNA"/>
</dbReference>
<feature type="domain" description="Stage V sporulation protein AA" evidence="2">
    <location>
        <begin position="2"/>
        <end position="84"/>
    </location>
</feature>
<protein>
    <submittedName>
        <fullName evidence="3">Stage V sporulation protein AA</fullName>
    </submittedName>
</protein>
<feature type="transmembrane region" description="Helical" evidence="1">
    <location>
        <begin position="92"/>
        <end position="115"/>
    </location>
</feature>
<name>A0A7D4BM98_9BACL</name>
<feature type="transmembrane region" description="Helical" evidence="1">
    <location>
        <begin position="139"/>
        <end position="157"/>
    </location>
</feature>
<dbReference type="AlphaFoldDB" id="A0A7D4BM98"/>
<proteinExistence type="predicted"/>
<dbReference type="Pfam" id="PF12164">
    <property type="entry name" value="SporV_AA"/>
    <property type="match status" value="1"/>
</dbReference>
<evidence type="ECO:0000313" key="3">
    <source>
        <dbReference type="EMBL" id="QKG85950.1"/>
    </source>
</evidence>
<dbReference type="Proteomes" id="UP000503088">
    <property type="component" value="Chromosome"/>
</dbReference>